<dbReference type="InterPro" id="IPR005225">
    <property type="entry name" value="Small_GTP-bd"/>
</dbReference>
<feature type="compositionally biased region" description="Polar residues" evidence="2">
    <location>
        <begin position="449"/>
        <end position="477"/>
    </location>
</feature>
<dbReference type="PROSITE" id="PS51421">
    <property type="entry name" value="RAS"/>
    <property type="match status" value="1"/>
</dbReference>
<dbReference type="SMART" id="SM00176">
    <property type="entry name" value="RAN"/>
    <property type="match status" value="1"/>
</dbReference>
<feature type="region of interest" description="Disordered" evidence="2">
    <location>
        <begin position="308"/>
        <end position="410"/>
    </location>
</feature>
<feature type="compositionally biased region" description="Polar residues" evidence="2">
    <location>
        <begin position="328"/>
        <end position="361"/>
    </location>
</feature>
<dbReference type="GO" id="GO:0003924">
    <property type="term" value="F:GTPase activity"/>
    <property type="evidence" value="ECO:0007669"/>
    <property type="project" value="InterPro"/>
</dbReference>
<dbReference type="GO" id="GO:0005525">
    <property type="term" value="F:GTP binding"/>
    <property type="evidence" value="ECO:0007669"/>
    <property type="project" value="InterPro"/>
</dbReference>
<feature type="compositionally biased region" description="Polar residues" evidence="2">
    <location>
        <begin position="566"/>
        <end position="577"/>
    </location>
</feature>
<feature type="region of interest" description="Disordered" evidence="2">
    <location>
        <begin position="529"/>
        <end position="629"/>
    </location>
</feature>
<dbReference type="SUPFAM" id="SSF52540">
    <property type="entry name" value="P-loop containing nucleoside triphosphate hydrolases"/>
    <property type="match status" value="1"/>
</dbReference>
<dbReference type="InterPro" id="IPR001806">
    <property type="entry name" value="Small_GTPase"/>
</dbReference>
<reference evidence="3 4" key="1">
    <citation type="journal article" date="2014" name="Genome Announc.">
        <title>Genome sequence of the basidiomycetous fungus Pseudozyma aphidis DSM70725, an efficient producer of biosurfactant mannosylerythritol lipids.</title>
        <authorList>
            <person name="Lorenz S."/>
            <person name="Guenther M."/>
            <person name="Grumaz C."/>
            <person name="Rupp S."/>
            <person name="Zibek S."/>
            <person name="Sohn K."/>
        </authorList>
    </citation>
    <scope>NUCLEOTIDE SEQUENCE [LARGE SCALE GENOMIC DNA]</scope>
    <source>
        <strain evidence="4">ATCC 32657 / CBS 517.83 / DSM 70725 / JCM 10318 / NBRC 10182 / NRRL Y-7954 / St-0401</strain>
    </source>
</reference>
<dbReference type="Pfam" id="PF00071">
    <property type="entry name" value="Ras"/>
    <property type="match status" value="1"/>
</dbReference>
<dbReference type="HOGENOM" id="CLU_013482_0_0_1"/>
<dbReference type="Proteomes" id="UP000019462">
    <property type="component" value="Unassembled WGS sequence"/>
</dbReference>
<keyword evidence="4" id="KW-1185">Reference proteome</keyword>
<dbReference type="NCBIfam" id="TIGR00231">
    <property type="entry name" value="small_GTP"/>
    <property type="match status" value="1"/>
</dbReference>
<organism evidence="3 4">
    <name type="scientific">Moesziomyces aphidis</name>
    <name type="common">Pseudozyma aphidis</name>
    <dbReference type="NCBI Taxonomy" id="84754"/>
    <lineage>
        <taxon>Eukaryota</taxon>
        <taxon>Fungi</taxon>
        <taxon>Dikarya</taxon>
        <taxon>Basidiomycota</taxon>
        <taxon>Ustilaginomycotina</taxon>
        <taxon>Ustilaginomycetes</taxon>
        <taxon>Ustilaginales</taxon>
        <taxon>Ustilaginaceae</taxon>
        <taxon>Moesziomyces</taxon>
    </lineage>
</organism>
<dbReference type="CDD" id="cd00154">
    <property type="entry name" value="Rab"/>
    <property type="match status" value="1"/>
</dbReference>
<dbReference type="SMART" id="SM00173">
    <property type="entry name" value="RAS"/>
    <property type="match status" value="1"/>
</dbReference>
<dbReference type="FunFam" id="3.40.50.300:FF:003855">
    <property type="entry name" value="Chromosome 23, whole genome shotgun sequence"/>
    <property type="match status" value="1"/>
</dbReference>
<dbReference type="PANTHER" id="PTHR47978">
    <property type="match status" value="1"/>
</dbReference>
<proteinExistence type="predicted"/>
<evidence type="ECO:0000313" key="4">
    <source>
        <dbReference type="Proteomes" id="UP000019462"/>
    </source>
</evidence>
<dbReference type="PROSITE" id="PS51417">
    <property type="entry name" value="ARF"/>
    <property type="match status" value="1"/>
</dbReference>
<dbReference type="PROSITE" id="PS51419">
    <property type="entry name" value="RAB"/>
    <property type="match status" value="1"/>
</dbReference>
<dbReference type="SMART" id="SM00175">
    <property type="entry name" value="RAB"/>
    <property type="match status" value="1"/>
</dbReference>
<evidence type="ECO:0000313" key="3">
    <source>
        <dbReference type="EMBL" id="ETS61536.1"/>
    </source>
</evidence>
<dbReference type="OrthoDB" id="26525at2759"/>
<comment type="caution">
    <text evidence="3">The sequence shown here is derived from an EMBL/GenBank/DDBJ whole genome shotgun (WGS) entry which is preliminary data.</text>
</comment>
<dbReference type="AlphaFoldDB" id="W3VLA5"/>
<dbReference type="SMART" id="SM00174">
    <property type="entry name" value="RHO"/>
    <property type="match status" value="1"/>
</dbReference>
<evidence type="ECO:0000256" key="1">
    <source>
        <dbReference type="ARBA" id="ARBA00022741"/>
    </source>
</evidence>
<feature type="compositionally biased region" description="Low complexity" evidence="2">
    <location>
        <begin position="792"/>
        <end position="806"/>
    </location>
</feature>
<dbReference type="PRINTS" id="PR00449">
    <property type="entry name" value="RASTRNSFRMNG"/>
</dbReference>
<feature type="compositionally biased region" description="Polar residues" evidence="2">
    <location>
        <begin position="594"/>
        <end position="620"/>
    </location>
</feature>
<accession>W3VLA5</accession>
<dbReference type="Gene3D" id="3.40.50.300">
    <property type="entry name" value="P-loop containing nucleotide triphosphate hydrolases"/>
    <property type="match status" value="1"/>
</dbReference>
<protein>
    <submittedName>
        <fullName evidence="3">Uncharacterized protein</fullName>
    </submittedName>
</protein>
<sequence>MASIHDPSLPIPPSSPLRIPLIAPTCSTTHTVQIRTFLQASPPHRATAQPTSFGAILLALLPAAPLSPPPPHALFAPPRLITSSVTPLPPQVIHLDPPPSSLKIGSTPPTLATTSALPFLARPFRLPTVASGPRLPSSAQPSSLFASTHGSICTARLIQYTFDVPRTFNTSASPSASRPSHLALALAIGSSFPLRLPARHSPYPASSRSVNLNSLRIRARHLAPASGQHLPNLSFAFLRHLLCASPSSDTPPSLGQPTPKGKFDVEANAADNLLSATGVAFKRSSFANDRMTAQVVLGTMPHPFPSAFSSPVATPTKELQFPSLPPFSHQTSTPASAESSSDAKHSQTQSSTAGNASSNTPFPGVATAVAESSAPRTYRGPDARRSSRPRLRSLQSLNSAPASPSLTEQDSGRAFISTSRFHTSHPSLGRAPSRNAVESLQPLAESSVAAYSTTADRPSARSPTSASHPWPASSHTDTAALPPRARRSSTSPKLDSGLSEFGQMGAPFSAHASNQGFLRRSHTITTGISSAAQKRADDSSSHRSPPPNAMTYGPSSGRQAPKLNQRRQTVSNVSPTSLDRAAPAQQIAGVSPVPSRTLSYAQQHTPHANGASAISVSSPPSRIRERGTLPNNQLEAKVVILGSQGVGKTSLVHRYTSGQFSVASTPSTIGASFLTKKLIVDAVKVRLQLWDTAGQERFRSMAPMYYRGSHAAVIVYDITSMSSFLDVRAWIEELKKNMTTDLVIHVVGAKLDLAWSQRQVELDYARATVKSWLQPYQTQAITFPTPGFANVSDGSPGSPTRPSSRLSGLSSLAIGSASRLAAFQRTSSQAATPASAVAGGLKPSSFGSSAASSGSAASDPGRDAAADLDAFGFSLSWDVVEVSEVSAKDDRGIEEVFLAVTKKLVERRSQIEHDRAERERNSIFLSSHDADQLLAGADQPAITPNSWTCCG</sequence>
<dbReference type="InterPro" id="IPR027417">
    <property type="entry name" value="P-loop_NTPase"/>
</dbReference>
<name>W3VLA5_MOEAP</name>
<keyword evidence="1" id="KW-0547">Nucleotide-binding</keyword>
<evidence type="ECO:0000256" key="2">
    <source>
        <dbReference type="SAM" id="MobiDB-lite"/>
    </source>
</evidence>
<feature type="compositionally biased region" description="Polar residues" evidence="2">
    <location>
        <begin position="400"/>
        <end position="409"/>
    </location>
</feature>
<feature type="region of interest" description="Disordered" evidence="2">
    <location>
        <begin position="787"/>
        <end position="806"/>
    </location>
</feature>
<gene>
    <name evidence="3" type="ORF">PaG_04285</name>
</gene>
<feature type="region of interest" description="Disordered" evidence="2">
    <location>
        <begin position="448"/>
        <end position="507"/>
    </location>
</feature>
<dbReference type="EMBL" id="AWNI01000015">
    <property type="protein sequence ID" value="ETS61536.1"/>
    <property type="molecule type" value="Genomic_DNA"/>
</dbReference>